<dbReference type="InterPro" id="IPR010998">
    <property type="entry name" value="Integrase_recombinase_N"/>
</dbReference>
<protein>
    <submittedName>
        <fullName evidence="4">Site-specific integrase</fullName>
    </submittedName>
</protein>
<dbReference type="GO" id="GO:0015074">
    <property type="term" value="P:DNA integration"/>
    <property type="evidence" value="ECO:0007669"/>
    <property type="project" value="InterPro"/>
</dbReference>
<accession>A0A7K0KIQ9</accession>
<sequence length="390" mass="45096">MKLSKSRPITLDNIKTMLSGAGFEEENDFSFLGVWEGLINKYKRENRVGTADNYSWSLNSFRKIIGEVNGFKIDKNTIKLWDEGMRNGIMLNGKLEGKISDATRGMYLRTCRVVWNECIKRGYLPEESYPFSNKDNDLVSIPRGKKRQQSYLTIEEMTQLYHVFTEKRYPETWTKEYTERAHDSLGLFLTQYLCNGFNLADAGRLKFNRTYFAEGGRAFEFLRKKTSETSNGMSVVIVPIIKPLQVILDEIGAKPAKDAYVFPQIFRGIEDETIRRKLTVQENSNIKDRVIRICKEVLGWEKKPSGTWARHSFATNLKHLGVEELYISESMGHSLGNNITAGYQDMYPLETRFEYNSKLLNLEEEKPDIDVDSMTPEQMKEMLKKVLGQK</sequence>
<proteinExistence type="predicted"/>
<dbReference type="Gene3D" id="1.10.150.130">
    <property type="match status" value="1"/>
</dbReference>
<keyword evidence="2" id="KW-0233">DNA recombination</keyword>
<reference evidence="4 5" key="1">
    <citation type="submission" date="2019-08" db="EMBL/GenBank/DDBJ databases">
        <title>In-depth cultivation of the pig gut microbiome towards novel bacterial diversity and tailored functional studies.</title>
        <authorList>
            <person name="Wylensek D."/>
            <person name="Hitch T.C.A."/>
            <person name="Clavel T."/>
        </authorList>
    </citation>
    <scope>NUCLEOTIDE SEQUENCE [LARGE SCALE GENOMIC DNA]</scope>
    <source>
        <strain evidence="4 5">LKV-178-WT-2A</strain>
    </source>
</reference>
<dbReference type="SUPFAM" id="SSF56349">
    <property type="entry name" value="DNA breaking-rejoining enzymes"/>
    <property type="match status" value="1"/>
</dbReference>
<evidence type="ECO:0000259" key="3">
    <source>
        <dbReference type="Pfam" id="PF13102"/>
    </source>
</evidence>
<dbReference type="Gene3D" id="1.10.443.10">
    <property type="entry name" value="Intergrase catalytic core"/>
    <property type="match status" value="1"/>
</dbReference>
<dbReference type="PANTHER" id="PTHR30349:SF64">
    <property type="entry name" value="PROPHAGE INTEGRASE INTD-RELATED"/>
    <property type="match status" value="1"/>
</dbReference>
<dbReference type="EMBL" id="VUNG01000054">
    <property type="protein sequence ID" value="MST85823.1"/>
    <property type="molecule type" value="Genomic_DNA"/>
</dbReference>
<keyword evidence="5" id="KW-1185">Reference proteome</keyword>
<gene>
    <name evidence="4" type="ORF">FYJ73_14305</name>
</gene>
<dbReference type="InterPro" id="IPR013762">
    <property type="entry name" value="Integrase-like_cat_sf"/>
</dbReference>
<name>A0A7K0KIQ9_9BACT</name>
<dbReference type="GO" id="GO:0006310">
    <property type="term" value="P:DNA recombination"/>
    <property type="evidence" value="ECO:0007669"/>
    <property type="project" value="UniProtKB-KW"/>
</dbReference>
<keyword evidence="1" id="KW-0238">DNA-binding</keyword>
<dbReference type="Pfam" id="PF13102">
    <property type="entry name" value="Phage_int_SAM_5"/>
    <property type="match status" value="1"/>
</dbReference>
<evidence type="ECO:0000256" key="1">
    <source>
        <dbReference type="ARBA" id="ARBA00023125"/>
    </source>
</evidence>
<evidence type="ECO:0000313" key="5">
    <source>
        <dbReference type="Proteomes" id="UP000438914"/>
    </source>
</evidence>
<dbReference type="GO" id="GO:0003677">
    <property type="term" value="F:DNA binding"/>
    <property type="evidence" value="ECO:0007669"/>
    <property type="project" value="UniProtKB-KW"/>
</dbReference>
<dbReference type="Proteomes" id="UP000438914">
    <property type="component" value="Unassembled WGS sequence"/>
</dbReference>
<dbReference type="PANTHER" id="PTHR30349">
    <property type="entry name" value="PHAGE INTEGRASE-RELATED"/>
    <property type="match status" value="1"/>
</dbReference>
<dbReference type="InterPro" id="IPR050090">
    <property type="entry name" value="Tyrosine_recombinase_XerCD"/>
</dbReference>
<organism evidence="4 5">
    <name type="scientific">Hallella mizrahii</name>
    <dbReference type="NCBI Taxonomy" id="2606637"/>
    <lineage>
        <taxon>Bacteria</taxon>
        <taxon>Pseudomonadati</taxon>
        <taxon>Bacteroidota</taxon>
        <taxon>Bacteroidia</taxon>
        <taxon>Bacteroidales</taxon>
        <taxon>Prevotellaceae</taxon>
        <taxon>Hallella</taxon>
    </lineage>
</organism>
<feature type="domain" description="Phage integrase SAM-like" evidence="3">
    <location>
        <begin position="30"/>
        <end position="131"/>
    </location>
</feature>
<comment type="caution">
    <text evidence="4">The sequence shown here is derived from an EMBL/GenBank/DDBJ whole genome shotgun (WGS) entry which is preliminary data.</text>
</comment>
<dbReference type="InterPro" id="IPR025269">
    <property type="entry name" value="SAM-like_dom"/>
</dbReference>
<evidence type="ECO:0000313" key="4">
    <source>
        <dbReference type="EMBL" id="MST85823.1"/>
    </source>
</evidence>
<evidence type="ECO:0000256" key="2">
    <source>
        <dbReference type="ARBA" id="ARBA00023172"/>
    </source>
</evidence>
<dbReference type="InterPro" id="IPR011010">
    <property type="entry name" value="DNA_brk_join_enz"/>
</dbReference>
<dbReference type="AlphaFoldDB" id="A0A7K0KIQ9"/>